<feature type="chain" id="PRO_5001864254" description="Lipoprotein" evidence="1">
    <location>
        <begin position="21"/>
        <end position="103"/>
    </location>
</feature>
<reference evidence="2 3" key="1">
    <citation type="submission" date="2014-09" db="EMBL/GenBank/DDBJ databases">
        <title>Vibrio maritimus JCM 19235. (C45) whole genome shotgun sequence.</title>
        <authorList>
            <person name="Sawabe T."/>
            <person name="Meirelles P."/>
            <person name="Nakanishi M."/>
            <person name="Sayaka M."/>
            <person name="Hattori M."/>
            <person name="Ohkuma M."/>
        </authorList>
    </citation>
    <scope>NUCLEOTIDE SEQUENCE [LARGE SCALE GENOMIC DNA]</scope>
    <source>
        <strain evidence="3">JCM19235</strain>
    </source>
</reference>
<gene>
    <name evidence="2" type="ORF">JCM19235_5249</name>
</gene>
<dbReference type="EMBL" id="BBMR01000001">
    <property type="protein sequence ID" value="GAL16700.1"/>
    <property type="molecule type" value="Genomic_DNA"/>
</dbReference>
<dbReference type="AlphaFoldDB" id="A0A090RMN5"/>
<evidence type="ECO:0000313" key="2">
    <source>
        <dbReference type="EMBL" id="GAL16700.1"/>
    </source>
</evidence>
<dbReference type="PROSITE" id="PS51257">
    <property type="entry name" value="PROKAR_LIPOPROTEIN"/>
    <property type="match status" value="1"/>
</dbReference>
<accession>A0A090RMN5</accession>
<protein>
    <recommendedName>
        <fullName evidence="4">Lipoprotein</fullName>
    </recommendedName>
</protein>
<evidence type="ECO:0000313" key="3">
    <source>
        <dbReference type="Proteomes" id="UP000029228"/>
    </source>
</evidence>
<keyword evidence="1" id="KW-0732">Signal</keyword>
<proteinExistence type="predicted"/>
<organism evidence="2 3">
    <name type="scientific">Vibrio maritimus</name>
    <dbReference type="NCBI Taxonomy" id="990268"/>
    <lineage>
        <taxon>Bacteria</taxon>
        <taxon>Pseudomonadati</taxon>
        <taxon>Pseudomonadota</taxon>
        <taxon>Gammaproteobacteria</taxon>
        <taxon>Vibrionales</taxon>
        <taxon>Vibrionaceae</taxon>
        <taxon>Vibrio</taxon>
    </lineage>
</organism>
<name>A0A090RMN5_9VIBR</name>
<sequence>MYKLIGAALFALLLTGCANMPTGNNVAVAKLEDVQSEQCEQLGPVIIRVHRRADHESVLRIMAEDKYPNANTVAITRLEPSSRGIGGKKAMRSIRAAAFQCEA</sequence>
<evidence type="ECO:0008006" key="4">
    <source>
        <dbReference type="Google" id="ProtNLM"/>
    </source>
</evidence>
<keyword evidence="3" id="KW-1185">Reference proteome</keyword>
<comment type="caution">
    <text evidence="2">The sequence shown here is derived from an EMBL/GenBank/DDBJ whole genome shotgun (WGS) entry which is preliminary data.</text>
</comment>
<dbReference type="Proteomes" id="UP000029228">
    <property type="component" value="Unassembled WGS sequence"/>
</dbReference>
<evidence type="ECO:0000256" key="1">
    <source>
        <dbReference type="SAM" id="SignalP"/>
    </source>
</evidence>
<feature type="signal peptide" evidence="1">
    <location>
        <begin position="1"/>
        <end position="20"/>
    </location>
</feature>